<dbReference type="PROSITE" id="PS50048">
    <property type="entry name" value="ZN2_CY6_FUNGAL_2"/>
    <property type="match status" value="1"/>
</dbReference>
<feature type="domain" description="Zn(2)-C6 fungal-type" evidence="2">
    <location>
        <begin position="10"/>
        <end position="39"/>
    </location>
</feature>
<keyword evidence="4" id="KW-1185">Reference proteome</keyword>
<dbReference type="InterPro" id="IPR053175">
    <property type="entry name" value="DHMBA_Reg_Transcription_Factor"/>
</dbReference>
<keyword evidence="1" id="KW-0539">Nucleus</keyword>
<reference evidence="3 4" key="1">
    <citation type="submission" date="2016-04" db="EMBL/GenBank/DDBJ databases">
        <title>A degradative enzymes factory behind the ericoid mycorrhizal symbiosis.</title>
        <authorList>
            <consortium name="DOE Joint Genome Institute"/>
            <person name="Martino E."/>
            <person name="Morin E."/>
            <person name="Grelet G."/>
            <person name="Kuo A."/>
            <person name="Kohler A."/>
            <person name="Daghino S."/>
            <person name="Barry K."/>
            <person name="Choi C."/>
            <person name="Cichocki N."/>
            <person name="Clum A."/>
            <person name="Copeland A."/>
            <person name="Hainaut M."/>
            <person name="Haridas S."/>
            <person name="Labutti K."/>
            <person name="Lindquist E."/>
            <person name="Lipzen A."/>
            <person name="Khouja H.-R."/>
            <person name="Murat C."/>
            <person name="Ohm R."/>
            <person name="Olson A."/>
            <person name="Spatafora J."/>
            <person name="Veneault-Fourrey C."/>
            <person name="Henrissat B."/>
            <person name="Grigoriev I."/>
            <person name="Martin F."/>
            <person name="Perotto S."/>
        </authorList>
    </citation>
    <scope>NUCLEOTIDE SEQUENCE [LARGE SCALE GENOMIC DNA]</scope>
    <source>
        <strain evidence="3 4">F</strain>
    </source>
</reference>
<dbReference type="SUPFAM" id="SSF57701">
    <property type="entry name" value="Zn2/Cys6 DNA-binding domain"/>
    <property type="match status" value="1"/>
</dbReference>
<dbReference type="STRING" id="1149755.A0A2J6RLC7"/>
<dbReference type="AlphaFoldDB" id="A0A2J6RLC7"/>
<dbReference type="GO" id="GO:0000981">
    <property type="term" value="F:DNA-binding transcription factor activity, RNA polymerase II-specific"/>
    <property type="evidence" value="ECO:0007669"/>
    <property type="project" value="InterPro"/>
</dbReference>
<evidence type="ECO:0000313" key="4">
    <source>
        <dbReference type="Proteomes" id="UP000235786"/>
    </source>
</evidence>
<evidence type="ECO:0000313" key="3">
    <source>
        <dbReference type="EMBL" id="PMD39315.1"/>
    </source>
</evidence>
<organism evidence="3 4">
    <name type="scientific">Hyaloscypha variabilis (strain UAMH 11265 / GT02V1 / F)</name>
    <name type="common">Meliniomyces variabilis</name>
    <dbReference type="NCBI Taxonomy" id="1149755"/>
    <lineage>
        <taxon>Eukaryota</taxon>
        <taxon>Fungi</taxon>
        <taxon>Dikarya</taxon>
        <taxon>Ascomycota</taxon>
        <taxon>Pezizomycotina</taxon>
        <taxon>Leotiomycetes</taxon>
        <taxon>Helotiales</taxon>
        <taxon>Hyaloscyphaceae</taxon>
        <taxon>Hyaloscypha</taxon>
        <taxon>Hyaloscypha variabilis</taxon>
    </lineage>
</organism>
<dbReference type="InterPro" id="IPR036864">
    <property type="entry name" value="Zn2-C6_fun-type_DNA-bd_sf"/>
</dbReference>
<name>A0A2J6RLC7_HYAVF</name>
<accession>A0A2J6RLC7</accession>
<proteinExistence type="predicted"/>
<dbReference type="Pfam" id="PF00172">
    <property type="entry name" value="Zn_clus"/>
    <property type="match status" value="1"/>
</dbReference>
<dbReference type="InterPro" id="IPR001138">
    <property type="entry name" value="Zn2Cys6_DnaBD"/>
</dbReference>
<dbReference type="InterPro" id="IPR021858">
    <property type="entry name" value="Fun_TF"/>
</dbReference>
<protein>
    <recommendedName>
        <fullName evidence="2">Zn(2)-C6 fungal-type domain-containing protein</fullName>
    </recommendedName>
</protein>
<evidence type="ECO:0000256" key="1">
    <source>
        <dbReference type="ARBA" id="ARBA00023242"/>
    </source>
</evidence>
<dbReference type="Proteomes" id="UP000235786">
    <property type="component" value="Unassembled WGS sequence"/>
</dbReference>
<dbReference type="PROSITE" id="PS00463">
    <property type="entry name" value="ZN2_CY6_FUNGAL_1"/>
    <property type="match status" value="1"/>
</dbReference>
<dbReference type="SMART" id="SM00066">
    <property type="entry name" value="GAL4"/>
    <property type="match status" value="1"/>
</dbReference>
<evidence type="ECO:0000259" key="2">
    <source>
        <dbReference type="PROSITE" id="PS50048"/>
    </source>
</evidence>
<gene>
    <name evidence="3" type="ORF">L207DRAFT_567593</name>
</gene>
<dbReference type="PANTHER" id="PTHR38791">
    <property type="entry name" value="ZN(II)2CYS6 TRANSCRIPTION FACTOR (EUROFUNG)-RELATED-RELATED"/>
    <property type="match status" value="1"/>
</dbReference>
<dbReference type="CDD" id="cd00067">
    <property type="entry name" value="GAL4"/>
    <property type="match status" value="1"/>
</dbReference>
<dbReference type="GO" id="GO:0008270">
    <property type="term" value="F:zinc ion binding"/>
    <property type="evidence" value="ECO:0007669"/>
    <property type="project" value="InterPro"/>
</dbReference>
<dbReference type="Gene3D" id="4.10.240.10">
    <property type="entry name" value="Zn(2)-C6 fungal-type DNA-binding domain"/>
    <property type="match status" value="1"/>
</dbReference>
<dbReference type="EMBL" id="KZ613947">
    <property type="protein sequence ID" value="PMD39315.1"/>
    <property type="molecule type" value="Genomic_DNA"/>
</dbReference>
<dbReference type="OrthoDB" id="5429770at2759"/>
<dbReference type="Pfam" id="PF11951">
    <property type="entry name" value="Fungal_trans_2"/>
    <property type="match status" value="1"/>
</dbReference>
<sequence length="498" mass="56150">MPFHGRPSDACEPCRKGRLKCDRIRPSCTQCIRKSRICSGYRNVSLLLFKDESQSIARKVQWEKNGEIYFPPLPKRTSDHRSVTVADLVPSPTCSLTPSHDELALAYFMSSYVPASPFHYLPEIYNATARNAQDAVFSTVLAASLASFSLHVGSSQLMDSARMHYSKALTQTNAALASPNTAILDSSLISVLTLGLYEATAFSSRRSHASWITHTLGAVQLIQLRGTKQLKTALGTRLFLQTCNNIRSNCIQGAAPLPDEFLRFWKQAKPFLDPTIPLARAQALMDNVISLRVQLRNELGPQEIPELIHETLQLDTDDQILMDMLPDSWCYHLMPLHKTPSWAYQGLAHTYPDHRIARHWNMLRATRLFANEVVWHLAEHVRRAKQQPNVSPRFRDIDASALQATALSNRIQVITDIFSCVPHFLDESGKNFGPAARFLIWPLTIVAERQLTPEPARRYAIWCLYEIARQARIPQAFHAAEALESGASTDWMHLFQLG</sequence>